<evidence type="ECO:0000259" key="3">
    <source>
        <dbReference type="Pfam" id="PF13192"/>
    </source>
</evidence>
<dbReference type="PIRSF" id="PIRSF037031">
    <property type="entry name" value="Redox_disulphide_2"/>
    <property type="match status" value="1"/>
</dbReference>
<evidence type="ECO:0000256" key="1">
    <source>
        <dbReference type="PIRSR" id="PIRSR037031-50"/>
    </source>
</evidence>
<dbReference type="InterPro" id="IPR012336">
    <property type="entry name" value="Thioredoxin-like_fold"/>
</dbReference>
<evidence type="ECO:0000313" key="5">
    <source>
        <dbReference type="Proteomes" id="UP000628710"/>
    </source>
</evidence>
<evidence type="ECO:0000313" key="4">
    <source>
        <dbReference type="EMBL" id="MBJ7538657.1"/>
    </source>
</evidence>
<feature type="domain" description="Thioredoxin-like fold" evidence="3">
    <location>
        <begin position="4"/>
        <end position="77"/>
    </location>
</feature>
<reference evidence="4" key="1">
    <citation type="submission" date="2020-12" db="EMBL/GenBank/DDBJ databases">
        <title>Marinomonas arctica sp. nov., a psychrotolerant bacterium isolated from the Arctic.</title>
        <authorList>
            <person name="Zhang Y."/>
        </authorList>
    </citation>
    <scope>NUCLEOTIDE SEQUENCE</scope>
    <source>
        <strain evidence="4">C1424</strain>
    </source>
</reference>
<dbReference type="NCBIfam" id="TIGR00412">
    <property type="entry name" value="redox_disulf_2"/>
    <property type="match status" value="1"/>
</dbReference>
<gene>
    <name evidence="4" type="ORF">I8J31_13305</name>
</gene>
<dbReference type="Pfam" id="PF13192">
    <property type="entry name" value="Thioredoxin_3"/>
    <property type="match status" value="1"/>
</dbReference>
<dbReference type="Proteomes" id="UP000628710">
    <property type="component" value="Unassembled WGS sequence"/>
</dbReference>
<feature type="active site" description="Nucleophile" evidence="1">
    <location>
        <position position="11"/>
    </location>
</feature>
<dbReference type="AlphaFoldDB" id="A0A934N2D9"/>
<name>A0A934N2D9_9GAMM</name>
<keyword evidence="5" id="KW-1185">Reference proteome</keyword>
<feature type="disulfide bond" description="Redox-active" evidence="2">
    <location>
        <begin position="11"/>
        <end position="14"/>
    </location>
</feature>
<dbReference type="RefSeq" id="WP_199469063.1">
    <property type="nucleotide sequence ID" value="NZ_JAEMNX010000015.1"/>
</dbReference>
<dbReference type="InterPro" id="IPR036249">
    <property type="entry name" value="Thioredoxin-like_sf"/>
</dbReference>
<dbReference type="EMBL" id="JAEMNX010000015">
    <property type="protein sequence ID" value="MBJ7538657.1"/>
    <property type="molecule type" value="Genomic_DNA"/>
</dbReference>
<keyword evidence="2" id="KW-0676">Redox-active center</keyword>
<dbReference type="InterPro" id="IPR005243">
    <property type="entry name" value="THIRX-like_proc"/>
</dbReference>
<comment type="caution">
    <text evidence="4">The sequence shown here is derived from an EMBL/GenBank/DDBJ whole genome shotgun (WGS) entry which is preliminary data.</text>
</comment>
<dbReference type="Gene3D" id="3.40.30.10">
    <property type="entry name" value="Glutaredoxin"/>
    <property type="match status" value="1"/>
</dbReference>
<feature type="active site" description="Nucleophile" evidence="1">
    <location>
        <position position="14"/>
    </location>
</feature>
<evidence type="ECO:0000256" key="2">
    <source>
        <dbReference type="PIRSR" id="PIRSR037031-51"/>
    </source>
</evidence>
<dbReference type="PANTHER" id="PTHR36450">
    <property type="entry name" value="THIOREDOXIN"/>
    <property type="match status" value="1"/>
</dbReference>
<dbReference type="PANTHER" id="PTHR36450:SF1">
    <property type="entry name" value="THIOREDOXIN"/>
    <property type="match status" value="1"/>
</dbReference>
<accession>A0A934N2D9</accession>
<organism evidence="4 5">
    <name type="scientific">Marinomonas transparens</name>
    <dbReference type="NCBI Taxonomy" id="2795388"/>
    <lineage>
        <taxon>Bacteria</taxon>
        <taxon>Pseudomonadati</taxon>
        <taxon>Pseudomonadota</taxon>
        <taxon>Gammaproteobacteria</taxon>
        <taxon>Oceanospirillales</taxon>
        <taxon>Oceanospirillaceae</taxon>
        <taxon>Marinomonas</taxon>
    </lineage>
</organism>
<keyword evidence="2" id="KW-1015">Disulfide bond</keyword>
<protein>
    <submittedName>
        <fullName evidence="4">Thioredoxin family protein</fullName>
    </submittedName>
</protein>
<sequence>MKVFKVLGTGCAKCVSTEQRLQQVAVRIGIEVGVEKVQDPRQIMAYGVMTTPAIVLDEKLVHQGGIPTVGQIEAWIKE</sequence>
<proteinExistence type="predicted"/>
<dbReference type="SUPFAM" id="SSF52833">
    <property type="entry name" value="Thioredoxin-like"/>
    <property type="match status" value="1"/>
</dbReference>